<sequence>MTFSLVARDSGGAFGMVVCSSSPAVAARCLHVRSGVGVVASQNVTNPQLGPIGLDALASGANAETALKTALAHEKFPEYRQVVVVDADGGTAVHSGAQTLGVHSSAQGSGAAVAGNMLRDEGVIRSLLFGYVSSTAPTFEGRLLDGLTAAVTAGGEAGPVHSAGIQVVEDVPWPVTDLRVDWHDDPVGELRRLWTVWEPQKRDYRVRGVDPTAAPSYGVPGDL</sequence>
<dbReference type="PANTHER" id="PTHR39328:SF1">
    <property type="entry name" value="BLL2871 PROTEIN"/>
    <property type="match status" value="1"/>
</dbReference>
<gene>
    <name evidence="1" type="ORF">EP51_34110</name>
</gene>
<dbReference type="InterPro" id="IPR029055">
    <property type="entry name" value="Ntn_hydrolases_N"/>
</dbReference>
<accession>A0A076EW09</accession>
<reference evidence="1 2" key="1">
    <citation type="submission" date="2014-07" db="EMBL/GenBank/DDBJ databases">
        <title>Genome Sequence of Rhodococcus opacus Strain R7, a Biodegrader of Mono- and Polycyclic Aromatic Hydrocarbons.</title>
        <authorList>
            <person name="Di Gennaro P."/>
            <person name="Zampolli J."/>
            <person name="Presti I."/>
            <person name="Cappelletti M."/>
            <person name="D'Ursi P."/>
            <person name="Orro A."/>
            <person name="Mezzelani A."/>
            <person name="Milanesi L."/>
        </authorList>
    </citation>
    <scope>NUCLEOTIDE SEQUENCE [LARGE SCALE GENOMIC DNA]</scope>
    <source>
        <strain evidence="1 2">R7</strain>
    </source>
</reference>
<dbReference type="Pfam" id="PF06267">
    <property type="entry name" value="DUF1028"/>
    <property type="match status" value="1"/>
</dbReference>
<dbReference type="Gene3D" id="3.60.20.10">
    <property type="entry name" value="Glutamine Phosphoribosylpyrophosphate, subunit 1, domain 1"/>
    <property type="match status" value="1"/>
</dbReference>
<name>A0A076EW09_RHOOP</name>
<proteinExistence type="predicted"/>
<evidence type="ECO:0000313" key="1">
    <source>
        <dbReference type="EMBL" id="AII09407.1"/>
    </source>
</evidence>
<dbReference type="eggNOG" id="COG3342">
    <property type="taxonomic scope" value="Bacteria"/>
</dbReference>
<evidence type="ECO:0000313" key="2">
    <source>
        <dbReference type="Proteomes" id="UP000028488"/>
    </source>
</evidence>
<dbReference type="Proteomes" id="UP000028488">
    <property type="component" value="Chromosome"/>
</dbReference>
<protein>
    <recommendedName>
        <fullName evidence="3">DUF1028 domain-containing protein</fullName>
    </recommendedName>
</protein>
<dbReference type="PANTHER" id="PTHR39328">
    <property type="entry name" value="BLL2871 PROTEIN"/>
    <property type="match status" value="1"/>
</dbReference>
<organism evidence="1 2">
    <name type="scientific">Rhodococcus opacus</name>
    <name type="common">Nocardia opaca</name>
    <dbReference type="NCBI Taxonomy" id="37919"/>
    <lineage>
        <taxon>Bacteria</taxon>
        <taxon>Bacillati</taxon>
        <taxon>Actinomycetota</taxon>
        <taxon>Actinomycetes</taxon>
        <taxon>Mycobacteriales</taxon>
        <taxon>Nocardiaceae</taxon>
        <taxon>Rhodococcus</taxon>
    </lineage>
</organism>
<dbReference type="EMBL" id="CP008947">
    <property type="protein sequence ID" value="AII09407.1"/>
    <property type="molecule type" value="Genomic_DNA"/>
</dbReference>
<evidence type="ECO:0008006" key="3">
    <source>
        <dbReference type="Google" id="ProtNLM"/>
    </source>
</evidence>
<dbReference type="InterPro" id="IPR010430">
    <property type="entry name" value="DUF1028"/>
</dbReference>
<dbReference type="AlphaFoldDB" id="A0A076EW09"/>
<dbReference type="SUPFAM" id="SSF56235">
    <property type="entry name" value="N-terminal nucleophile aminohydrolases (Ntn hydrolases)"/>
    <property type="match status" value="1"/>
</dbReference>
<dbReference type="RefSeq" id="WP_037226798.1">
    <property type="nucleotide sequence ID" value="NZ_CP008947.1"/>
</dbReference>